<reference evidence="3" key="1">
    <citation type="journal article" date="2023" name="Mol. Phylogenet. Evol.">
        <title>Genome-scale phylogeny and comparative genomics of the fungal order Sordariales.</title>
        <authorList>
            <person name="Hensen N."/>
            <person name="Bonometti L."/>
            <person name="Westerberg I."/>
            <person name="Brannstrom I.O."/>
            <person name="Guillou S."/>
            <person name="Cros-Aarteil S."/>
            <person name="Calhoun S."/>
            <person name="Haridas S."/>
            <person name="Kuo A."/>
            <person name="Mondo S."/>
            <person name="Pangilinan J."/>
            <person name="Riley R."/>
            <person name="LaButti K."/>
            <person name="Andreopoulos B."/>
            <person name="Lipzen A."/>
            <person name="Chen C."/>
            <person name="Yan M."/>
            <person name="Daum C."/>
            <person name="Ng V."/>
            <person name="Clum A."/>
            <person name="Steindorff A."/>
            <person name="Ohm R.A."/>
            <person name="Martin F."/>
            <person name="Silar P."/>
            <person name="Natvig D.O."/>
            <person name="Lalanne C."/>
            <person name="Gautier V."/>
            <person name="Ament-Velasquez S.L."/>
            <person name="Kruys A."/>
            <person name="Hutchinson M.I."/>
            <person name="Powell A.J."/>
            <person name="Barry K."/>
            <person name="Miller A.N."/>
            <person name="Grigoriev I.V."/>
            <person name="Debuchy R."/>
            <person name="Gladieux P."/>
            <person name="Hiltunen Thoren M."/>
            <person name="Johannesson H."/>
        </authorList>
    </citation>
    <scope>NUCLEOTIDE SEQUENCE [LARGE SCALE GENOMIC DNA]</scope>
    <source>
        <strain evidence="3">CBS 340.73</strain>
    </source>
</reference>
<dbReference type="Proteomes" id="UP001303473">
    <property type="component" value="Unassembled WGS sequence"/>
</dbReference>
<feature type="signal peptide" evidence="1">
    <location>
        <begin position="1"/>
        <end position="23"/>
    </location>
</feature>
<comment type="caution">
    <text evidence="2">The sequence shown here is derived from an EMBL/GenBank/DDBJ whole genome shotgun (WGS) entry which is preliminary data.</text>
</comment>
<proteinExistence type="predicted"/>
<keyword evidence="3" id="KW-1185">Reference proteome</keyword>
<name>A0AAN6NFE7_9PEZI</name>
<keyword evidence="1" id="KW-0732">Signal</keyword>
<evidence type="ECO:0000256" key="1">
    <source>
        <dbReference type="SAM" id="SignalP"/>
    </source>
</evidence>
<dbReference type="AlphaFoldDB" id="A0AAN6NFE7"/>
<organism evidence="2 3">
    <name type="scientific">Diplogelasinospora grovesii</name>
    <dbReference type="NCBI Taxonomy" id="303347"/>
    <lineage>
        <taxon>Eukaryota</taxon>
        <taxon>Fungi</taxon>
        <taxon>Dikarya</taxon>
        <taxon>Ascomycota</taxon>
        <taxon>Pezizomycotina</taxon>
        <taxon>Sordariomycetes</taxon>
        <taxon>Sordariomycetidae</taxon>
        <taxon>Sordariales</taxon>
        <taxon>Diplogelasinosporaceae</taxon>
        <taxon>Diplogelasinospora</taxon>
    </lineage>
</organism>
<protein>
    <submittedName>
        <fullName evidence="2">Uncharacterized protein</fullName>
    </submittedName>
</protein>
<evidence type="ECO:0000313" key="2">
    <source>
        <dbReference type="EMBL" id="KAK3944812.1"/>
    </source>
</evidence>
<feature type="chain" id="PRO_5042969122" evidence="1">
    <location>
        <begin position="24"/>
        <end position="143"/>
    </location>
</feature>
<dbReference type="EMBL" id="MU853757">
    <property type="protein sequence ID" value="KAK3944812.1"/>
    <property type="molecule type" value="Genomic_DNA"/>
</dbReference>
<evidence type="ECO:0000313" key="3">
    <source>
        <dbReference type="Proteomes" id="UP001303473"/>
    </source>
</evidence>
<gene>
    <name evidence="2" type="ORF">QBC46DRAFT_146391</name>
</gene>
<sequence>MSLAYSVFWFGVFCFLSSHLASSGLGVGYVDSIGTFCFGMGRTPFWSGVVGYIQGFIYSWWPVLSPAFIEQHWVAGQYWDIPSDDGRLCEQARRVFFFGGGGGATYAHPGGQALLFWSPLKNRTFRNQEMDQVRCFTHKPLRY</sequence>
<accession>A0AAN6NFE7</accession>